<name>A0A7R9CTU5_TIMPO</name>
<sequence length="96" mass="10812">MTLVNADYEAAVHQHGLVTSVVGLRFEVMPYHFLAGKMQVRCVSTISTGRDILQEKMSPLIDNREAMLLAGNQPLRHVCWILSVSQYQYQCTSEAD</sequence>
<reference evidence="1" key="1">
    <citation type="submission" date="2020-11" db="EMBL/GenBank/DDBJ databases">
        <authorList>
            <person name="Tran Van P."/>
        </authorList>
    </citation>
    <scope>NUCLEOTIDE SEQUENCE</scope>
</reference>
<proteinExistence type="predicted"/>
<dbReference type="AlphaFoldDB" id="A0A7R9CTU5"/>
<organism evidence="1">
    <name type="scientific">Timema poppense</name>
    <name type="common">Walking stick</name>
    <dbReference type="NCBI Taxonomy" id="170557"/>
    <lineage>
        <taxon>Eukaryota</taxon>
        <taxon>Metazoa</taxon>
        <taxon>Ecdysozoa</taxon>
        <taxon>Arthropoda</taxon>
        <taxon>Hexapoda</taxon>
        <taxon>Insecta</taxon>
        <taxon>Pterygota</taxon>
        <taxon>Neoptera</taxon>
        <taxon>Polyneoptera</taxon>
        <taxon>Phasmatodea</taxon>
        <taxon>Timematodea</taxon>
        <taxon>Timematoidea</taxon>
        <taxon>Timematidae</taxon>
        <taxon>Timema</taxon>
    </lineage>
</organism>
<dbReference type="EMBL" id="OD001542">
    <property type="protein sequence ID" value="CAD7402327.1"/>
    <property type="molecule type" value="Genomic_DNA"/>
</dbReference>
<gene>
    <name evidence="1" type="ORF">TPSB3V08_LOCUS3527</name>
</gene>
<protein>
    <submittedName>
        <fullName evidence="1">Uncharacterized protein</fullName>
    </submittedName>
</protein>
<evidence type="ECO:0000313" key="1">
    <source>
        <dbReference type="EMBL" id="CAD7402327.1"/>
    </source>
</evidence>
<accession>A0A7R9CTU5</accession>